<comment type="caution">
    <text evidence="1">The sequence shown here is derived from an EMBL/GenBank/DDBJ whole genome shotgun (WGS) entry which is preliminary data.</text>
</comment>
<evidence type="ECO:0000313" key="1">
    <source>
        <dbReference type="EMBL" id="CAF0694774.1"/>
    </source>
</evidence>
<organism evidence="1 2">
    <name type="scientific">Candidatus Methylacidithermus pantelleriae</name>
    <dbReference type="NCBI Taxonomy" id="2744239"/>
    <lineage>
        <taxon>Bacteria</taxon>
        <taxon>Pseudomonadati</taxon>
        <taxon>Verrucomicrobiota</taxon>
        <taxon>Methylacidiphilae</taxon>
        <taxon>Methylacidiphilales</taxon>
        <taxon>Methylacidiphilaceae</taxon>
        <taxon>Candidatus Methylacidithermus</taxon>
    </lineage>
</organism>
<dbReference type="InterPro" id="IPR025354">
    <property type="entry name" value="DUF4258"/>
</dbReference>
<keyword evidence="2" id="KW-1185">Reference proteome</keyword>
<name>A0A8J2BNU9_9BACT</name>
<dbReference type="RefSeq" id="WP_174583041.1">
    <property type="nucleotide sequence ID" value="NZ_CAJNOB010000009.1"/>
</dbReference>
<dbReference type="Pfam" id="PF14076">
    <property type="entry name" value="DUF4258"/>
    <property type="match status" value="1"/>
</dbReference>
<dbReference type="AlphaFoldDB" id="A0A8J2BNU9"/>
<proteinExistence type="predicted"/>
<sequence>MTDQTMDYILTQHARDVLAKRQIEIHWMEQVLTAPEVIEPDPVDPNLEHRLARVPQFGDRVLRAIISSKRKPPLVVTVLFDRRRTIP</sequence>
<gene>
    <name evidence="1" type="ORF">MPNT_170063</name>
</gene>
<evidence type="ECO:0000313" key="2">
    <source>
        <dbReference type="Proteomes" id="UP000663859"/>
    </source>
</evidence>
<dbReference type="Proteomes" id="UP000663859">
    <property type="component" value="Unassembled WGS sequence"/>
</dbReference>
<evidence type="ECO:0008006" key="3">
    <source>
        <dbReference type="Google" id="ProtNLM"/>
    </source>
</evidence>
<dbReference type="EMBL" id="CAJNOB010000009">
    <property type="protein sequence ID" value="CAF0694774.1"/>
    <property type="molecule type" value="Genomic_DNA"/>
</dbReference>
<accession>A0A8J2BNU9</accession>
<reference evidence="1" key="1">
    <citation type="submission" date="2021-02" db="EMBL/GenBank/DDBJ databases">
        <authorList>
            <person name="Cremers G."/>
            <person name="Picone N."/>
        </authorList>
    </citation>
    <scope>NUCLEOTIDE SEQUENCE</scope>
    <source>
        <strain evidence="1">PQ17</strain>
    </source>
</reference>
<protein>
    <recommendedName>
        <fullName evidence="3">DUF4258 domain-containing protein</fullName>
    </recommendedName>
</protein>